<reference evidence="9" key="1">
    <citation type="submission" date="2022-08" db="UniProtKB">
        <authorList>
            <consortium name="EnsemblMetazoa"/>
        </authorList>
    </citation>
    <scope>IDENTIFICATION</scope>
    <source>
        <strain evidence="9">05x7-T-G4-1.051#20</strain>
    </source>
</reference>
<comment type="similarity">
    <text evidence="2">Belongs to the Ro 60 kDa family.</text>
</comment>
<proteinExistence type="inferred from homology"/>
<evidence type="ECO:0000256" key="2">
    <source>
        <dbReference type="ARBA" id="ARBA00007814"/>
    </source>
</evidence>
<protein>
    <recommendedName>
        <fullName evidence="8">TROVE domain-containing protein</fullName>
    </recommendedName>
</protein>
<keyword evidence="6" id="KW-0687">Ribonucleoprotein</keyword>
<evidence type="ECO:0000259" key="8">
    <source>
        <dbReference type="PROSITE" id="PS50988"/>
    </source>
</evidence>
<dbReference type="InterPro" id="IPR056800">
    <property type="entry name" value="vWA_Ro60"/>
</dbReference>
<keyword evidence="3" id="KW-0963">Cytoplasm</keyword>
<dbReference type="PANTHER" id="PTHR14202">
    <property type="entry name" value="60 KDA RIBONUCLEOPROTEIN SSA/RO"/>
    <property type="match status" value="1"/>
</dbReference>
<keyword evidence="5" id="KW-0694">RNA-binding</keyword>
<comment type="subcellular location">
    <subcellularLocation>
        <location evidence="1">Cytoplasm</location>
    </subcellularLocation>
</comment>
<evidence type="ECO:0000313" key="10">
    <source>
        <dbReference type="Proteomes" id="UP000005408"/>
    </source>
</evidence>
<dbReference type="Pfam" id="PF25045">
    <property type="entry name" value="vWA_Ro60"/>
    <property type="match status" value="1"/>
</dbReference>
<evidence type="ECO:0000256" key="3">
    <source>
        <dbReference type="ARBA" id="ARBA00022490"/>
    </source>
</evidence>
<name>A0A8W8IBJ0_MAGGI</name>
<evidence type="ECO:0000256" key="6">
    <source>
        <dbReference type="ARBA" id="ARBA00023274"/>
    </source>
</evidence>
<feature type="compositionally biased region" description="Acidic residues" evidence="7">
    <location>
        <begin position="8"/>
        <end position="17"/>
    </location>
</feature>
<dbReference type="GO" id="GO:0003723">
    <property type="term" value="F:RNA binding"/>
    <property type="evidence" value="ECO:0007669"/>
    <property type="project" value="UniProtKB-KW"/>
</dbReference>
<dbReference type="SUPFAM" id="SSF140864">
    <property type="entry name" value="TROVE domain-like"/>
    <property type="match status" value="1"/>
</dbReference>
<dbReference type="SUPFAM" id="SSF53300">
    <property type="entry name" value="vWA-like"/>
    <property type="match status" value="1"/>
</dbReference>
<dbReference type="InterPro" id="IPR040322">
    <property type="entry name" value="TROVE2"/>
</dbReference>
<dbReference type="PANTHER" id="PTHR14202:SF0">
    <property type="entry name" value="RNA-BINDING PROTEIN RO60"/>
    <property type="match status" value="1"/>
</dbReference>
<dbReference type="AlphaFoldDB" id="A0A8W8IBJ0"/>
<feature type="domain" description="TROVE" evidence="8">
    <location>
        <begin position="26"/>
        <end position="396"/>
    </location>
</feature>
<dbReference type="GO" id="GO:1990904">
    <property type="term" value="C:ribonucleoprotein complex"/>
    <property type="evidence" value="ECO:0007669"/>
    <property type="project" value="UniProtKB-KW"/>
</dbReference>
<dbReference type="InterPro" id="IPR036465">
    <property type="entry name" value="vWFA_dom_sf"/>
</dbReference>
<dbReference type="EnsemblMetazoa" id="G1344.2">
    <property type="protein sequence ID" value="G1344.2:cds"/>
    <property type="gene ID" value="G1344"/>
</dbReference>
<feature type="region of interest" description="Disordered" evidence="7">
    <location>
        <begin position="1"/>
        <end position="31"/>
    </location>
</feature>
<dbReference type="GO" id="GO:0005737">
    <property type="term" value="C:cytoplasm"/>
    <property type="evidence" value="ECO:0007669"/>
    <property type="project" value="UniProtKB-SubCell"/>
</dbReference>
<dbReference type="GO" id="GO:0046872">
    <property type="term" value="F:metal ion binding"/>
    <property type="evidence" value="ECO:0007669"/>
    <property type="project" value="UniProtKB-KW"/>
</dbReference>
<evidence type="ECO:0000256" key="4">
    <source>
        <dbReference type="ARBA" id="ARBA00022723"/>
    </source>
</evidence>
<dbReference type="InterPro" id="IPR037214">
    <property type="entry name" value="TROVE_dom_sf"/>
</dbReference>
<keyword evidence="4" id="KW-0479">Metal-binding</keyword>
<sequence>MYDFLKEDEFEEPEESLNSDRTQSKSERSQIHNVPKTIDEIRLSRFLCLGTESGTYHTDEIELTCRENVGCIDRLISKGEGLKVVETIREFSIEGKACKATPIIFALSICCRCNDHKTKDAAYKILSDVCRIPTHLFEFIKYCQDVNPNGDGWGRAHRKGVSMWYENYRNKKGGIPLLAFHMTKYKSRFGFTHRDVFRLCHIKTDNDALGYLVYHFCRNQNQTDINWSEHLELAKQKEGFEQSELKKVIDLLQVFDDAKNCHNEEMMKRMILEHHPYLVREHVPTELLNSKKVWEALMRFMPMTAMIRNLGKMSSLDLLESDSFGEGLTVDKLTSKELLKTAMVHPITLLVAKKAYSKGQSESKKQRLNWQVNPKVRDALKEAFYVTINHVETTGKRYLLAICMNGSVNEHEKKTPILTARDVAAAMAMVTGRREQYCDVVAFSGNRLTEYINIKEVSIPNQDNFEALSEKISQMQFDSLDCAAPILDAIQNKKMYDVFVVYTDSEMNVGPILPSEALKRYRTASGITDARLIVCGLANNGLSIAEPDDPLMMDIVGFDSGAPAAIHQFVTGNI</sequence>
<dbReference type="Gene3D" id="3.40.50.410">
    <property type="entry name" value="von Willebrand factor, type A domain"/>
    <property type="match status" value="2"/>
</dbReference>
<organism evidence="9 10">
    <name type="scientific">Magallana gigas</name>
    <name type="common">Pacific oyster</name>
    <name type="synonym">Crassostrea gigas</name>
    <dbReference type="NCBI Taxonomy" id="29159"/>
    <lineage>
        <taxon>Eukaryota</taxon>
        <taxon>Metazoa</taxon>
        <taxon>Spiralia</taxon>
        <taxon>Lophotrochozoa</taxon>
        <taxon>Mollusca</taxon>
        <taxon>Bivalvia</taxon>
        <taxon>Autobranchia</taxon>
        <taxon>Pteriomorphia</taxon>
        <taxon>Ostreida</taxon>
        <taxon>Ostreoidea</taxon>
        <taxon>Ostreidae</taxon>
        <taxon>Magallana</taxon>
    </lineage>
</organism>
<dbReference type="PROSITE" id="PS50988">
    <property type="entry name" value="TROVE"/>
    <property type="match status" value="1"/>
</dbReference>
<keyword evidence="10" id="KW-1185">Reference proteome</keyword>
<evidence type="ECO:0000256" key="1">
    <source>
        <dbReference type="ARBA" id="ARBA00004496"/>
    </source>
</evidence>
<dbReference type="Pfam" id="PF05731">
    <property type="entry name" value="TROVE"/>
    <property type="match status" value="1"/>
</dbReference>
<accession>A0A8W8IBJ0</accession>
<evidence type="ECO:0000313" key="9">
    <source>
        <dbReference type="EnsemblMetazoa" id="G1344.2:cds"/>
    </source>
</evidence>
<evidence type="ECO:0000256" key="7">
    <source>
        <dbReference type="SAM" id="MobiDB-lite"/>
    </source>
</evidence>
<evidence type="ECO:0000256" key="5">
    <source>
        <dbReference type="ARBA" id="ARBA00022884"/>
    </source>
</evidence>
<dbReference type="Proteomes" id="UP000005408">
    <property type="component" value="Unassembled WGS sequence"/>
</dbReference>
<dbReference type="InterPro" id="IPR008858">
    <property type="entry name" value="TROVE_dom"/>
</dbReference>